<keyword evidence="1" id="KW-0812">Transmembrane</keyword>
<dbReference type="VEuPathDB" id="FungiDB:CDV56_102291"/>
<protein>
    <submittedName>
        <fullName evidence="2">Uncharacterized protein</fullName>
    </submittedName>
</protein>
<keyword evidence="1" id="KW-0472">Membrane</keyword>
<evidence type="ECO:0000256" key="1">
    <source>
        <dbReference type="SAM" id="Phobius"/>
    </source>
</evidence>
<dbReference type="RefSeq" id="XP_026610020.1">
    <property type="nucleotide sequence ID" value="XM_026755910.1"/>
</dbReference>
<accession>A0A397G6V0</accession>
<sequence>MPFLVNVVTSMSRNKGMYKSAVTIMRKPSFANLDQMLLTYSGSPLIMSSGSIQLAMMTSPRLSASSMSIFLSFFVTLYILMFESEHRSKIKPMVEKQSVHVSMFNPGRVDSQGGDRRRLRVHQGYFPLWGLASNKLGVLDKRLVDWAVSRRCIITDRISYYVYCRNIASWSQMESINAVCELLETTATDTNAAVSYTKALIKFYRCCPGTRTCASPRASASTSEDPSTCAMCSKEMQPEVNLCAEGTRGNICIIKPMNQNQIAFSVNISKPRGGSRTYINVKPFITVVTRMDVCDSWQKNGQSASDEHENGFRGVVTASKTYPTLSDPVRTRANPHVHILPEEGGVADGRDDLQDRHRVLLQAIATNKFARMLALILGTGLYPEITEEEMKYITASELGHVADLLDIRDAFPYSDRYYNPINNVDPTMHTFRRLVNDGMHKDLYALMFANRLILWIVCPQRNMEEMMEVMNKAMPTHGLYDVPEEFDDIFGASIGWLGINASPSYETRVYLFDQPLFRRRMRDEQRSTRRTTADSGMLTYLSTTAPRGTLRFNYAVMPDIEELNKRRRGIRYTTNSTIEDIFGDRIIHGPHRLDHADESLAHNTIINTYICINMDFKRNETMHMICIWCEKVSTHSDLDLKRMNDMNMKPNKKMINVGTIIMACTSCMNDLKLNHMPRDELMKMEMNLYKRMVERTLAISSSVWCTNENMYATM</sequence>
<proteinExistence type="predicted"/>
<dbReference type="Proteomes" id="UP000215305">
    <property type="component" value="Unassembled WGS sequence"/>
</dbReference>
<organism evidence="2 3">
    <name type="scientific">Aspergillus thermomutatus</name>
    <name type="common">Neosartorya pseudofischeri</name>
    <dbReference type="NCBI Taxonomy" id="41047"/>
    <lineage>
        <taxon>Eukaryota</taxon>
        <taxon>Fungi</taxon>
        <taxon>Dikarya</taxon>
        <taxon>Ascomycota</taxon>
        <taxon>Pezizomycotina</taxon>
        <taxon>Eurotiomycetes</taxon>
        <taxon>Eurotiomycetidae</taxon>
        <taxon>Eurotiales</taxon>
        <taxon>Aspergillaceae</taxon>
        <taxon>Aspergillus</taxon>
        <taxon>Aspergillus subgen. Fumigati</taxon>
    </lineage>
</organism>
<dbReference type="AlphaFoldDB" id="A0A397G6V0"/>
<dbReference type="EMBL" id="NKHU02000375">
    <property type="protein sequence ID" value="RHZ43840.1"/>
    <property type="molecule type" value="Genomic_DNA"/>
</dbReference>
<reference evidence="2" key="1">
    <citation type="submission" date="2018-08" db="EMBL/GenBank/DDBJ databases">
        <title>Draft genome sequence of azole-resistant Aspergillus thermomutatus (Neosartorya pseudofischeri) strain HMR AF 39, isolated from a human nasal aspirate.</title>
        <authorList>
            <person name="Parent-Michaud M."/>
            <person name="Dufresne P.J."/>
            <person name="Fournier E."/>
            <person name="Martineau C."/>
            <person name="Moreira S."/>
            <person name="Perkins V."/>
            <person name="De Repentigny L."/>
            <person name="Dufresne S.F."/>
        </authorList>
    </citation>
    <scope>NUCLEOTIDE SEQUENCE [LARGE SCALE GENOMIC DNA]</scope>
    <source>
        <strain evidence="2">HMR AF 39</strain>
    </source>
</reference>
<evidence type="ECO:0000313" key="2">
    <source>
        <dbReference type="EMBL" id="RHZ43840.1"/>
    </source>
</evidence>
<name>A0A397G6V0_ASPTH</name>
<comment type="caution">
    <text evidence="2">The sequence shown here is derived from an EMBL/GenBank/DDBJ whole genome shotgun (WGS) entry which is preliminary data.</text>
</comment>
<evidence type="ECO:0000313" key="3">
    <source>
        <dbReference type="Proteomes" id="UP000215305"/>
    </source>
</evidence>
<dbReference type="OrthoDB" id="4758498at2759"/>
<keyword evidence="3" id="KW-1185">Reference proteome</keyword>
<keyword evidence="1" id="KW-1133">Transmembrane helix</keyword>
<gene>
    <name evidence="2" type="ORF">CDV56_102291</name>
</gene>
<dbReference type="GeneID" id="38124265"/>
<feature type="transmembrane region" description="Helical" evidence="1">
    <location>
        <begin position="62"/>
        <end position="81"/>
    </location>
</feature>